<dbReference type="RefSeq" id="XP_044567017.1">
    <property type="nucleotide sequence ID" value="XM_044701620.1"/>
</dbReference>
<dbReference type="OrthoDB" id="10253617at2759"/>
<proteinExistence type="predicted"/>
<dbReference type="VEuPathDB" id="AmoebaDB:NfTy_020550"/>
<evidence type="ECO:0000313" key="1">
    <source>
        <dbReference type="EMBL" id="KAF0982304.1"/>
    </source>
</evidence>
<dbReference type="VEuPathDB" id="AmoebaDB:FDP41_011234"/>
<organism evidence="1 2">
    <name type="scientific">Naegleria fowleri</name>
    <name type="common">Brain eating amoeba</name>
    <dbReference type="NCBI Taxonomy" id="5763"/>
    <lineage>
        <taxon>Eukaryota</taxon>
        <taxon>Discoba</taxon>
        <taxon>Heterolobosea</taxon>
        <taxon>Tetramitia</taxon>
        <taxon>Eutetramitia</taxon>
        <taxon>Vahlkampfiidae</taxon>
        <taxon>Naegleria</taxon>
    </lineage>
</organism>
<keyword evidence="2" id="KW-1185">Reference proteome</keyword>
<protein>
    <recommendedName>
        <fullName evidence="3">NmrA-like domain-containing protein</fullName>
    </recommendedName>
</protein>
<reference evidence="1 2" key="1">
    <citation type="journal article" date="2019" name="Sci. Rep.">
        <title>Nanopore sequencing improves the draft genome of the human pathogenic amoeba Naegleria fowleri.</title>
        <authorList>
            <person name="Liechti N."/>
            <person name="Schurch N."/>
            <person name="Bruggmann R."/>
            <person name="Wittwer M."/>
        </authorList>
    </citation>
    <scope>NUCLEOTIDE SEQUENCE [LARGE SCALE GENOMIC DNA]</scope>
    <source>
        <strain evidence="1 2">ATCC 30894</strain>
    </source>
</reference>
<evidence type="ECO:0008006" key="3">
    <source>
        <dbReference type="Google" id="ProtNLM"/>
    </source>
</evidence>
<gene>
    <name evidence="1" type="ORF">FDP41_011234</name>
</gene>
<dbReference type="OMA" id="TETIGCE"/>
<name>A0A6A5C734_NAEFO</name>
<dbReference type="InterPro" id="IPR036291">
    <property type="entry name" value="NAD(P)-bd_dom_sf"/>
</dbReference>
<dbReference type="GeneID" id="68118449"/>
<dbReference type="SUPFAM" id="SSF51735">
    <property type="entry name" value="NAD(P)-binding Rossmann-fold domains"/>
    <property type="match status" value="1"/>
</dbReference>
<evidence type="ECO:0000313" key="2">
    <source>
        <dbReference type="Proteomes" id="UP000444721"/>
    </source>
</evidence>
<dbReference type="EMBL" id="VFQX01000009">
    <property type="protein sequence ID" value="KAF0982304.1"/>
    <property type="molecule type" value="Genomic_DNA"/>
</dbReference>
<sequence>MVEIKQQQQQSLPTSPLKIMICSGENDDLGHQLAETLVKRGAKVTLLVHPNHTSSNYVKHLTETIGCEFVLGGAMEDEPLELVKKLHGQNVIISASLRNSLLHPMVQYKTDINLLKTCHLYALQPNSDFRCFIPCQWSFDFTKFTTPVVKQEEVEWNWIECKKGFLQMLRADNGGVPYMSFFTGFPMDFLIEFLVDSVNKQIKCYGEDWNDYQIVCTSINDICQLASEKILHINPLSSFSTQEFTFYGECCSLKQIAQHLNYKLTLLGSVDDCTRKITNLRDKILQCDHHGCEKEKYELACLLIMQFIASGNFKNYTFSPQPGYTVTGPTSHLGGPMIMEKKYEFDRLENLVNKIGSSSSQVKGLTPNQ</sequence>
<accession>A0A6A5C734</accession>
<dbReference type="Proteomes" id="UP000444721">
    <property type="component" value="Unassembled WGS sequence"/>
</dbReference>
<comment type="caution">
    <text evidence="1">The sequence shown here is derived from an EMBL/GenBank/DDBJ whole genome shotgun (WGS) entry which is preliminary data.</text>
</comment>
<dbReference type="AlphaFoldDB" id="A0A6A5C734"/>
<dbReference type="Gene3D" id="3.40.50.720">
    <property type="entry name" value="NAD(P)-binding Rossmann-like Domain"/>
    <property type="match status" value="1"/>
</dbReference>